<feature type="transmembrane region" description="Helical" evidence="4">
    <location>
        <begin position="30"/>
        <end position="49"/>
    </location>
</feature>
<proteinExistence type="inferred from homology"/>
<gene>
    <name evidence="5" type="ORF">ASCRUDRAFT_9001</name>
</gene>
<accession>A0A1D2VDQ9</accession>
<organism evidence="5 6">
    <name type="scientific">Ascoidea rubescens DSM 1968</name>
    <dbReference type="NCBI Taxonomy" id="1344418"/>
    <lineage>
        <taxon>Eukaryota</taxon>
        <taxon>Fungi</taxon>
        <taxon>Dikarya</taxon>
        <taxon>Ascomycota</taxon>
        <taxon>Saccharomycotina</taxon>
        <taxon>Saccharomycetes</taxon>
        <taxon>Ascoideaceae</taxon>
        <taxon>Ascoidea</taxon>
    </lineage>
</organism>
<dbReference type="GO" id="GO:0016491">
    <property type="term" value="F:oxidoreductase activity"/>
    <property type="evidence" value="ECO:0007669"/>
    <property type="project" value="UniProtKB-KW"/>
</dbReference>
<sequence>MSKFDPNNLPYVNPSTDRRVCIITGGNSGIGWYTVLHLYLHGFVVYIGGRSKNRVDKATMEIKNEAMKRRIFYSKEELNSKKCGELKFLQLDLCDLNSVETASITFKNQESSLNLLINNAGVMALPYSKTKDGFEIQLQTNFISHFLLTQRLIPLMEKKDVIDPRIIYLSSIGHRFQFYPFNMDSTFNFKPNILFTWFRYGMAKTAGIQYMKMLSLKNPKILSVAVHPGFVMNTNLFSYWTRLPLIGIIFWIFFQIFGFFFGVTNEEGAYATLKCALSKELTPETDNGKYYATHGIETNPSGVASSMDNAAATWLWTVHKLEELGYHIQEL</sequence>
<keyword evidence="2" id="KW-0521">NADP</keyword>
<dbReference type="GO" id="GO:0005773">
    <property type="term" value="C:vacuole"/>
    <property type="evidence" value="ECO:0007669"/>
    <property type="project" value="GOC"/>
</dbReference>
<evidence type="ECO:0000256" key="1">
    <source>
        <dbReference type="ARBA" id="ARBA00006484"/>
    </source>
</evidence>
<dbReference type="Gene3D" id="3.40.50.720">
    <property type="entry name" value="NAD(P)-binding Rossmann-like Domain"/>
    <property type="match status" value="1"/>
</dbReference>
<keyword evidence="3" id="KW-0560">Oxidoreductase</keyword>
<evidence type="ECO:0000256" key="2">
    <source>
        <dbReference type="ARBA" id="ARBA00022857"/>
    </source>
</evidence>
<evidence type="ECO:0000313" key="5">
    <source>
        <dbReference type="EMBL" id="ODV59766.1"/>
    </source>
</evidence>
<dbReference type="AlphaFoldDB" id="A0A1D2VDQ9"/>
<dbReference type="EMBL" id="KV454484">
    <property type="protein sequence ID" value="ODV59766.1"/>
    <property type="molecule type" value="Genomic_DNA"/>
</dbReference>
<dbReference type="STRING" id="1344418.A0A1D2VDQ9"/>
<dbReference type="InParanoid" id="A0A1D2VDQ9"/>
<dbReference type="PANTHER" id="PTHR24320">
    <property type="entry name" value="RETINOL DEHYDROGENASE"/>
    <property type="match status" value="1"/>
</dbReference>
<dbReference type="InterPro" id="IPR036291">
    <property type="entry name" value="NAD(P)-bd_dom_sf"/>
</dbReference>
<reference evidence="6" key="1">
    <citation type="submission" date="2016-05" db="EMBL/GenBank/DDBJ databases">
        <title>Comparative genomics of biotechnologically important yeasts.</title>
        <authorList>
            <consortium name="DOE Joint Genome Institute"/>
            <person name="Riley R."/>
            <person name="Haridas S."/>
            <person name="Wolfe K.H."/>
            <person name="Lopes M.R."/>
            <person name="Hittinger C.T."/>
            <person name="Goker M."/>
            <person name="Salamov A."/>
            <person name="Wisecaver J."/>
            <person name="Long T.M."/>
            <person name="Aerts A.L."/>
            <person name="Barry K."/>
            <person name="Choi C."/>
            <person name="Clum A."/>
            <person name="Coughlan A.Y."/>
            <person name="Deshpande S."/>
            <person name="Douglass A.P."/>
            <person name="Hanson S.J."/>
            <person name="Klenk H.-P."/>
            <person name="Labutti K."/>
            <person name="Lapidus A."/>
            <person name="Lindquist E."/>
            <person name="Lipzen A."/>
            <person name="Meier-Kolthoff J.P."/>
            <person name="Ohm R.A."/>
            <person name="Otillar R.P."/>
            <person name="Pangilinan J."/>
            <person name="Peng Y."/>
            <person name="Rokas A."/>
            <person name="Rosa C.A."/>
            <person name="Scheuner C."/>
            <person name="Sibirny A.A."/>
            <person name="Slot J.C."/>
            <person name="Stielow J.B."/>
            <person name="Sun H."/>
            <person name="Kurtzman C.P."/>
            <person name="Blackwell M."/>
            <person name="Grigoriev I.V."/>
            <person name="Jeffries T.W."/>
        </authorList>
    </citation>
    <scope>NUCLEOTIDE SEQUENCE [LARGE SCALE GENOMIC DNA]</scope>
    <source>
        <strain evidence="6">DSM 1968</strain>
    </source>
</reference>
<dbReference type="FunCoup" id="A0A1D2VDQ9">
    <property type="interactions" value="241"/>
</dbReference>
<dbReference type="PANTHER" id="PTHR24320:SF282">
    <property type="entry name" value="WW DOMAIN-CONTAINING OXIDOREDUCTASE"/>
    <property type="match status" value="1"/>
</dbReference>
<dbReference type="Proteomes" id="UP000095038">
    <property type="component" value="Unassembled WGS sequence"/>
</dbReference>
<dbReference type="RefSeq" id="XP_020046073.1">
    <property type="nucleotide sequence ID" value="XM_020195041.1"/>
</dbReference>
<keyword evidence="6" id="KW-1185">Reference proteome</keyword>
<name>A0A1D2VDQ9_9ASCO</name>
<keyword evidence="4" id="KW-0812">Transmembrane</keyword>
<dbReference type="GO" id="GO:0005739">
    <property type="term" value="C:mitochondrion"/>
    <property type="evidence" value="ECO:0007669"/>
    <property type="project" value="EnsemblFungi"/>
</dbReference>
<protein>
    <submittedName>
        <fullName evidence="5">NAD(P)-binding protein</fullName>
    </submittedName>
</protein>
<dbReference type="GO" id="GO:0006624">
    <property type="term" value="P:vacuolar protein processing"/>
    <property type="evidence" value="ECO:0007669"/>
    <property type="project" value="EnsemblFungi"/>
</dbReference>
<dbReference type="Pfam" id="PF00106">
    <property type="entry name" value="adh_short"/>
    <property type="match status" value="1"/>
</dbReference>
<comment type="similarity">
    <text evidence="1">Belongs to the short-chain dehydrogenases/reductases (SDR) family.</text>
</comment>
<dbReference type="SUPFAM" id="SSF51735">
    <property type="entry name" value="NAD(P)-binding Rossmann-fold domains"/>
    <property type="match status" value="1"/>
</dbReference>
<dbReference type="PRINTS" id="PR00081">
    <property type="entry name" value="GDHRDH"/>
</dbReference>
<dbReference type="GO" id="GO:0007033">
    <property type="term" value="P:vacuole organization"/>
    <property type="evidence" value="ECO:0007669"/>
    <property type="project" value="EnsemblFungi"/>
</dbReference>
<evidence type="ECO:0000256" key="3">
    <source>
        <dbReference type="ARBA" id="ARBA00023002"/>
    </source>
</evidence>
<dbReference type="InterPro" id="IPR002347">
    <property type="entry name" value="SDR_fam"/>
</dbReference>
<dbReference type="GeneID" id="30968677"/>
<dbReference type="GO" id="GO:0034389">
    <property type="term" value="P:lipid droplet organization"/>
    <property type="evidence" value="ECO:0007669"/>
    <property type="project" value="EnsemblFungi"/>
</dbReference>
<dbReference type="GO" id="GO:0005811">
    <property type="term" value="C:lipid droplet"/>
    <property type="evidence" value="ECO:0007669"/>
    <property type="project" value="EnsemblFungi"/>
</dbReference>
<keyword evidence="4" id="KW-1133">Transmembrane helix</keyword>
<keyword evidence="4" id="KW-0472">Membrane</keyword>
<evidence type="ECO:0000313" key="6">
    <source>
        <dbReference type="Proteomes" id="UP000095038"/>
    </source>
</evidence>
<evidence type="ECO:0000256" key="4">
    <source>
        <dbReference type="SAM" id="Phobius"/>
    </source>
</evidence>
<dbReference type="OrthoDB" id="191139at2759"/>
<feature type="transmembrane region" description="Helical" evidence="4">
    <location>
        <begin position="246"/>
        <end position="264"/>
    </location>
</feature>